<keyword evidence="2" id="KW-1185">Reference proteome</keyword>
<evidence type="ECO:0000313" key="1">
    <source>
        <dbReference type="EMBL" id="MBO1321647.1"/>
    </source>
</evidence>
<evidence type="ECO:0000313" key="2">
    <source>
        <dbReference type="Proteomes" id="UP000664417"/>
    </source>
</evidence>
<comment type="caution">
    <text evidence="1">The sequence shown here is derived from an EMBL/GenBank/DDBJ whole genome shotgun (WGS) entry which is preliminary data.</text>
</comment>
<reference evidence="1" key="1">
    <citation type="submission" date="2021-03" db="EMBL/GenBank/DDBJ databases">
        <authorList>
            <person name="Wang G."/>
        </authorList>
    </citation>
    <scope>NUCLEOTIDE SEQUENCE</scope>
    <source>
        <strain evidence="1">KCTC 12899</strain>
    </source>
</reference>
<accession>A0A8J7U5E5</accession>
<dbReference type="RefSeq" id="WP_207861620.1">
    <property type="nucleotide sequence ID" value="NZ_JAFREP010000026.1"/>
</dbReference>
<gene>
    <name evidence="1" type="ORF">J3U88_24425</name>
</gene>
<name>A0A8J7U5E5_9BACT</name>
<dbReference type="Proteomes" id="UP000664417">
    <property type="component" value="Unassembled WGS sequence"/>
</dbReference>
<organism evidence="1 2">
    <name type="scientific">Acanthopleuribacter pedis</name>
    <dbReference type="NCBI Taxonomy" id="442870"/>
    <lineage>
        <taxon>Bacteria</taxon>
        <taxon>Pseudomonadati</taxon>
        <taxon>Acidobacteriota</taxon>
        <taxon>Holophagae</taxon>
        <taxon>Acanthopleuribacterales</taxon>
        <taxon>Acanthopleuribacteraceae</taxon>
        <taxon>Acanthopleuribacter</taxon>
    </lineage>
</organism>
<sequence length="81" mass="9275">MDQLDLRGKFREAQDIFESQDLEAGDLRLFAWPDERNAEAGAPWVQMVAFVCRKTGGAVVFKGDVPRWVVRFSDIDWGNPF</sequence>
<dbReference type="AlphaFoldDB" id="A0A8J7U5E5"/>
<protein>
    <submittedName>
        <fullName evidence="1">Uncharacterized protein</fullName>
    </submittedName>
</protein>
<dbReference type="EMBL" id="JAFREP010000026">
    <property type="protein sequence ID" value="MBO1321647.1"/>
    <property type="molecule type" value="Genomic_DNA"/>
</dbReference>
<proteinExistence type="predicted"/>